<sequence length="264" mass="29606">MLSLLFFILFFFILIPQLHSPSPQRLLSLTLTTQNKESHVKGTMAIVYAEELHIAHLDDGSGPKAPVKISTFEKSHWKIVPHPVQPHVGPKVAELTSVWWLDVSAVFSQATSNAPSKAGRHKVQWRMNLNVAETDNVVVGTEFRAISFRKDEDPNSSVVQERQPAIWFKPQTLQEFMSHTDRPNSIPALPKSLQQVNDLKSRPGNYDPDNQGFFTLTLPGEIIVQEDPGEGGGSEGNVLVQMRNHDKTVKMGMQIEYVKLVHVD</sequence>
<proteinExistence type="predicted"/>
<reference evidence="2 3" key="1">
    <citation type="submission" date="2016-05" db="EMBL/GenBank/DDBJ databases">
        <title>Genome sequencing reveals origins of a unique bacterial endosymbiosis in the earliest lineages of terrestrial Fungi.</title>
        <authorList>
            <consortium name="DOE Joint Genome Institute"/>
            <person name="Uehling J."/>
            <person name="Gryganskyi A."/>
            <person name="Hameed K."/>
            <person name="Tschaplinski T."/>
            <person name="Misztal P."/>
            <person name="Wu S."/>
            <person name="Desiro A."/>
            <person name="Vande Pol N."/>
            <person name="Du Z.-Y."/>
            <person name="Zienkiewicz A."/>
            <person name="Zienkiewicz K."/>
            <person name="Morin E."/>
            <person name="Tisserant E."/>
            <person name="Splivallo R."/>
            <person name="Hainaut M."/>
            <person name="Henrissat B."/>
            <person name="Ohm R."/>
            <person name="Kuo A."/>
            <person name="Yan J."/>
            <person name="Lipzen A."/>
            <person name="Nolan M."/>
            <person name="Labutti K."/>
            <person name="Barry K."/>
            <person name="Goldstein A."/>
            <person name="Labbe J."/>
            <person name="Schadt C."/>
            <person name="Tuskan G."/>
            <person name="Grigoriev I."/>
            <person name="Martin F."/>
            <person name="Vilgalys R."/>
            <person name="Bonito G."/>
        </authorList>
    </citation>
    <scope>NUCLEOTIDE SEQUENCE [LARGE SCALE GENOMIC DNA]</scope>
    <source>
        <strain evidence="2 3">AG-77</strain>
    </source>
</reference>
<gene>
    <name evidence="2" type="ORF">K457DRAFT_567520</name>
</gene>
<feature type="signal peptide" evidence="1">
    <location>
        <begin position="1"/>
        <end position="20"/>
    </location>
</feature>
<keyword evidence="3" id="KW-1185">Reference proteome</keyword>
<name>A0A197JSV2_9FUNG</name>
<protein>
    <submittedName>
        <fullName evidence="2">Uncharacterized protein</fullName>
    </submittedName>
</protein>
<evidence type="ECO:0000256" key="1">
    <source>
        <dbReference type="SAM" id="SignalP"/>
    </source>
</evidence>
<organism evidence="2 3">
    <name type="scientific">Linnemannia elongata AG-77</name>
    <dbReference type="NCBI Taxonomy" id="1314771"/>
    <lineage>
        <taxon>Eukaryota</taxon>
        <taxon>Fungi</taxon>
        <taxon>Fungi incertae sedis</taxon>
        <taxon>Mucoromycota</taxon>
        <taxon>Mortierellomycotina</taxon>
        <taxon>Mortierellomycetes</taxon>
        <taxon>Mortierellales</taxon>
        <taxon>Mortierellaceae</taxon>
        <taxon>Linnemannia</taxon>
    </lineage>
</organism>
<feature type="chain" id="PRO_5008276229" evidence="1">
    <location>
        <begin position="21"/>
        <end position="264"/>
    </location>
</feature>
<dbReference type="AlphaFoldDB" id="A0A197JSV2"/>
<dbReference type="Proteomes" id="UP000078512">
    <property type="component" value="Unassembled WGS sequence"/>
</dbReference>
<keyword evidence="1" id="KW-0732">Signal</keyword>
<dbReference type="OrthoDB" id="1918565at2759"/>
<accession>A0A197JSV2</accession>
<evidence type="ECO:0000313" key="3">
    <source>
        <dbReference type="Proteomes" id="UP000078512"/>
    </source>
</evidence>
<dbReference type="EMBL" id="KV442049">
    <property type="protein sequence ID" value="OAQ28362.1"/>
    <property type="molecule type" value="Genomic_DNA"/>
</dbReference>
<evidence type="ECO:0000313" key="2">
    <source>
        <dbReference type="EMBL" id="OAQ28362.1"/>
    </source>
</evidence>